<evidence type="ECO:0000313" key="1">
    <source>
        <dbReference type="EMBL" id="OBQ59919.1"/>
    </source>
</evidence>
<reference evidence="1 2" key="1">
    <citation type="submission" date="2016-05" db="EMBL/GenBank/DDBJ databases">
        <authorList>
            <person name="Ramsay J.P."/>
        </authorList>
    </citation>
    <scope>NUCLEOTIDE SEQUENCE [LARGE SCALE GENOMIC DNA]</scope>
    <source>
        <strain evidence="1 2">NZP2042</strain>
    </source>
</reference>
<dbReference type="AlphaFoldDB" id="A0AA91EZM1"/>
<sequence>MKTLAATRTDGLGGRLLAMVNAKCLADKMGCRFGFTWNRRSIDDMQFHIVDSVDKVFAADFIERHWLGEKIDTARFGVLDGTRFTRSSLAADARQNGLQGWICDDFRILRSFRQDWFRAMLPANRSARSRHRTFGTFGFSESVRATIAAAGKPRFSRPMAALHLRSGDIIHGNYRSELEFCDKVIPAPLAKAIVSNLASKGLATLVIGQDRTTLDYLKSATGAFLADDFGASQFEDETLKAFFEMALMARCRQIHAGSSVFATISSVMGGIRVIRPKALFGNRGTAEVILDELKARQSDYHPLEAAFGYQSAFVLTEHRTSPAQAREILEKAAALDPQNPAYALKMAAGYFRERNYQGGEAVLKAFMLKEVDARAENPMRILRVLTRPSARGHIMAGDFELYFAAAKAGYPYAAACSAQILHTALGRTEAALTMATLSLKAEPANRLFREIELAIRASATASDSSSSRQLAGG</sequence>
<accession>A0AA91EZM1</accession>
<gene>
    <name evidence="1" type="ORF">A8145_25160</name>
</gene>
<dbReference type="EMBL" id="LYTK01000022">
    <property type="protein sequence ID" value="OBQ59919.1"/>
    <property type="molecule type" value="Genomic_DNA"/>
</dbReference>
<organism evidence="1 2">
    <name type="scientific">Rhizobium loti</name>
    <name type="common">Mesorhizobium loti</name>
    <dbReference type="NCBI Taxonomy" id="381"/>
    <lineage>
        <taxon>Bacteria</taxon>
        <taxon>Pseudomonadati</taxon>
        <taxon>Pseudomonadota</taxon>
        <taxon>Alphaproteobacteria</taxon>
        <taxon>Hyphomicrobiales</taxon>
        <taxon>Phyllobacteriaceae</taxon>
        <taxon>Mesorhizobium</taxon>
    </lineage>
</organism>
<protein>
    <recommendedName>
        <fullName evidence="3">Tetratricopeptide repeat protein</fullName>
    </recommendedName>
</protein>
<name>A0AA91EZM1_RHILI</name>
<evidence type="ECO:0000313" key="2">
    <source>
        <dbReference type="Proteomes" id="UP000093737"/>
    </source>
</evidence>
<proteinExistence type="predicted"/>
<comment type="caution">
    <text evidence="1">The sequence shown here is derived from an EMBL/GenBank/DDBJ whole genome shotgun (WGS) entry which is preliminary data.</text>
</comment>
<dbReference type="Proteomes" id="UP000093737">
    <property type="component" value="Unassembled WGS sequence"/>
</dbReference>
<evidence type="ECO:0008006" key="3">
    <source>
        <dbReference type="Google" id="ProtNLM"/>
    </source>
</evidence>